<evidence type="ECO:0000313" key="2">
    <source>
        <dbReference type="EMBL" id="ELR25503.1"/>
    </source>
</evidence>
<dbReference type="RefSeq" id="XP_004368258.1">
    <property type="nucleotide sequence ID" value="XM_004368201.1"/>
</dbReference>
<dbReference type="EMBL" id="KB007805">
    <property type="protein sequence ID" value="ELR25503.1"/>
    <property type="molecule type" value="Genomic_DNA"/>
</dbReference>
<dbReference type="Proteomes" id="UP000011083">
    <property type="component" value="Unassembled WGS sequence"/>
</dbReference>
<gene>
    <name evidence="2" type="ORF">ACA1_295900</name>
</gene>
<organism evidence="2 3">
    <name type="scientific">Acanthamoeba castellanii (strain ATCC 30010 / Neff)</name>
    <dbReference type="NCBI Taxonomy" id="1257118"/>
    <lineage>
        <taxon>Eukaryota</taxon>
        <taxon>Amoebozoa</taxon>
        <taxon>Discosea</taxon>
        <taxon>Longamoebia</taxon>
        <taxon>Centramoebida</taxon>
        <taxon>Acanthamoebidae</taxon>
        <taxon>Acanthamoeba</taxon>
    </lineage>
</organism>
<feature type="region of interest" description="Disordered" evidence="1">
    <location>
        <begin position="1"/>
        <end position="168"/>
    </location>
</feature>
<evidence type="ECO:0000313" key="3">
    <source>
        <dbReference type="Proteomes" id="UP000011083"/>
    </source>
</evidence>
<feature type="compositionally biased region" description="Low complexity" evidence="1">
    <location>
        <begin position="57"/>
        <end position="70"/>
    </location>
</feature>
<keyword evidence="3" id="KW-1185">Reference proteome</keyword>
<feature type="compositionally biased region" description="Acidic residues" evidence="1">
    <location>
        <begin position="9"/>
        <end position="18"/>
    </location>
</feature>
<dbReference type="KEGG" id="acan:ACA1_295900"/>
<evidence type="ECO:0000256" key="1">
    <source>
        <dbReference type="SAM" id="MobiDB-lite"/>
    </source>
</evidence>
<reference evidence="2 3" key="1">
    <citation type="journal article" date="2013" name="Genome Biol.">
        <title>Genome of Acanthamoeba castellanii highlights extensive lateral gene transfer and early evolution of tyrosine kinase signaling.</title>
        <authorList>
            <person name="Clarke M."/>
            <person name="Lohan A.J."/>
            <person name="Liu B."/>
            <person name="Lagkouvardos I."/>
            <person name="Roy S."/>
            <person name="Zafar N."/>
            <person name="Bertelli C."/>
            <person name="Schilde C."/>
            <person name="Kianianmomeni A."/>
            <person name="Burglin T.R."/>
            <person name="Frech C."/>
            <person name="Turcotte B."/>
            <person name="Kopec K.O."/>
            <person name="Synnott J.M."/>
            <person name="Choo C."/>
            <person name="Paponov I."/>
            <person name="Finkler A."/>
            <person name="Soon Heng Tan C."/>
            <person name="Hutchins A.P."/>
            <person name="Weinmeier T."/>
            <person name="Rattei T."/>
            <person name="Chu J.S."/>
            <person name="Gimenez G."/>
            <person name="Irimia M."/>
            <person name="Rigden D.J."/>
            <person name="Fitzpatrick D.A."/>
            <person name="Lorenzo-Morales J."/>
            <person name="Bateman A."/>
            <person name="Chiu C.H."/>
            <person name="Tang P."/>
            <person name="Hegemann P."/>
            <person name="Fromm H."/>
            <person name="Raoult D."/>
            <person name="Greub G."/>
            <person name="Miranda-Saavedra D."/>
            <person name="Chen N."/>
            <person name="Nash P."/>
            <person name="Ginger M.L."/>
            <person name="Horn M."/>
            <person name="Schaap P."/>
            <person name="Caler L."/>
            <person name="Loftus B."/>
        </authorList>
    </citation>
    <scope>NUCLEOTIDE SEQUENCE [LARGE SCALE GENOMIC DNA]</scope>
    <source>
        <strain evidence="2 3">Neff</strain>
    </source>
</reference>
<proteinExistence type="predicted"/>
<dbReference type="GeneID" id="14926562"/>
<accession>L8HLF5</accession>
<protein>
    <submittedName>
        <fullName evidence="2">Uncharacterized protein</fullName>
    </submittedName>
</protein>
<dbReference type="VEuPathDB" id="AmoebaDB:ACA1_295900"/>
<dbReference type="AlphaFoldDB" id="L8HLF5"/>
<sequence length="168" mass="18175">MDALLGAYGDDDDSEQEEVQQTKDDVMNVVDEPSDQSTARKRKQEEKKVTLPPPPFASEQASSSSATKSSPSKKAKMTSPAPGLVKLPSLDLDSGESSFAAPTYSAPPPMKLVEPPADYETKPRRRGGGRGQFVPPQVRRGRPNVPTEETISYDEATKKNTKSPAKTN</sequence>
<name>L8HLF5_ACACF</name>